<evidence type="ECO:0000313" key="2">
    <source>
        <dbReference type="Proteomes" id="UP000092460"/>
    </source>
</evidence>
<proteinExistence type="predicted"/>
<sequence length="148" mass="16394">MDDAVINVPLVCKDDTVEAIIRPIQANDAAGGGLPLSMQSVSFQKMPNSVAAVINPTSVNLNVNCSMQQQQLGQQQQQQQQQLPLLQQTNFVGNNLKNVWHNQEEQNGVKFDSVQLPVGLTFPQLHIGYTIKSESTLKIFRVLKKLNL</sequence>
<keyword evidence="2" id="KW-1185">Reference proteome</keyword>
<dbReference type="EMBL" id="JXJN01008873">
    <property type="status" value="NOT_ANNOTATED_CDS"/>
    <property type="molecule type" value="Genomic_DNA"/>
</dbReference>
<dbReference type="VEuPathDB" id="VectorBase:GPPI019883"/>
<reference evidence="1" key="2">
    <citation type="submission" date="2020-05" db="UniProtKB">
        <authorList>
            <consortium name="EnsemblMetazoa"/>
        </authorList>
    </citation>
    <scope>IDENTIFICATION</scope>
    <source>
        <strain evidence="1">IAEA</strain>
    </source>
</reference>
<dbReference type="Proteomes" id="UP000092460">
    <property type="component" value="Unassembled WGS sequence"/>
</dbReference>
<dbReference type="EnsemblMetazoa" id="GPPI019883-RA">
    <property type="protein sequence ID" value="GPPI019883-PA"/>
    <property type="gene ID" value="GPPI019883"/>
</dbReference>
<name>A0A1B0B5U1_9MUSC</name>
<organism evidence="1 2">
    <name type="scientific">Glossina palpalis gambiensis</name>
    <dbReference type="NCBI Taxonomy" id="67801"/>
    <lineage>
        <taxon>Eukaryota</taxon>
        <taxon>Metazoa</taxon>
        <taxon>Ecdysozoa</taxon>
        <taxon>Arthropoda</taxon>
        <taxon>Hexapoda</taxon>
        <taxon>Insecta</taxon>
        <taxon>Pterygota</taxon>
        <taxon>Neoptera</taxon>
        <taxon>Endopterygota</taxon>
        <taxon>Diptera</taxon>
        <taxon>Brachycera</taxon>
        <taxon>Muscomorpha</taxon>
        <taxon>Hippoboscoidea</taxon>
        <taxon>Glossinidae</taxon>
        <taxon>Glossina</taxon>
    </lineage>
</organism>
<reference evidence="2" key="1">
    <citation type="submission" date="2015-01" db="EMBL/GenBank/DDBJ databases">
        <authorList>
            <person name="Aksoy S."/>
            <person name="Warren W."/>
            <person name="Wilson R.K."/>
        </authorList>
    </citation>
    <scope>NUCLEOTIDE SEQUENCE [LARGE SCALE GENOMIC DNA]</scope>
    <source>
        <strain evidence="2">IAEA</strain>
    </source>
</reference>
<accession>A0A1B0B5U1</accession>
<evidence type="ECO:0000313" key="1">
    <source>
        <dbReference type="EnsemblMetazoa" id="GPPI019883-PA"/>
    </source>
</evidence>
<dbReference type="AlphaFoldDB" id="A0A1B0B5U1"/>
<protein>
    <submittedName>
        <fullName evidence="1">Uncharacterized protein</fullName>
    </submittedName>
</protein>